<evidence type="ECO:0000256" key="4">
    <source>
        <dbReference type="ARBA" id="ARBA00023289"/>
    </source>
</evidence>
<dbReference type="PANTHER" id="PTHR45811:SF49">
    <property type="entry name" value="OS04G0667600 PROTEIN"/>
    <property type="match status" value="1"/>
</dbReference>
<feature type="region of interest" description="Disordered" evidence="6">
    <location>
        <begin position="121"/>
        <end position="153"/>
    </location>
</feature>
<keyword evidence="3" id="KW-0449">Lipoprotein</keyword>
<organism evidence="8 9">
    <name type="scientific">Musa troglodytarum</name>
    <name type="common">fe'i banana</name>
    <dbReference type="NCBI Taxonomy" id="320322"/>
    <lineage>
        <taxon>Eukaryota</taxon>
        <taxon>Viridiplantae</taxon>
        <taxon>Streptophyta</taxon>
        <taxon>Embryophyta</taxon>
        <taxon>Tracheophyta</taxon>
        <taxon>Spermatophyta</taxon>
        <taxon>Magnoliopsida</taxon>
        <taxon>Liliopsida</taxon>
        <taxon>Zingiberales</taxon>
        <taxon>Musaceae</taxon>
        <taxon>Musa</taxon>
    </lineage>
</organism>
<gene>
    <name evidence="8" type="ORF">MUK42_00720</name>
</gene>
<name>A0A9E7JUC9_9LILI</name>
<dbReference type="Pfam" id="PF00403">
    <property type="entry name" value="HMA"/>
    <property type="match status" value="1"/>
</dbReference>
<dbReference type="PROSITE" id="PS50846">
    <property type="entry name" value="HMA_2"/>
    <property type="match status" value="2"/>
</dbReference>
<dbReference type="Gene3D" id="3.30.70.100">
    <property type="match status" value="3"/>
</dbReference>
<dbReference type="EMBL" id="CP097505">
    <property type="protein sequence ID" value="URD93960.1"/>
    <property type="molecule type" value="Genomic_DNA"/>
</dbReference>
<evidence type="ECO:0000313" key="9">
    <source>
        <dbReference type="Proteomes" id="UP001055439"/>
    </source>
</evidence>
<evidence type="ECO:0000256" key="6">
    <source>
        <dbReference type="SAM" id="MobiDB-lite"/>
    </source>
</evidence>
<evidence type="ECO:0000256" key="2">
    <source>
        <dbReference type="ARBA" id="ARBA00022723"/>
    </source>
</evidence>
<dbReference type="AlphaFoldDB" id="A0A9E7JUC9"/>
<protein>
    <submittedName>
        <fullName evidence="8">Heavy metal-associated domain containing protein</fullName>
    </submittedName>
</protein>
<evidence type="ECO:0000313" key="8">
    <source>
        <dbReference type="EMBL" id="URD93960.1"/>
    </source>
</evidence>
<keyword evidence="1" id="KW-0488">Methylation</keyword>
<keyword evidence="9" id="KW-1185">Reference proteome</keyword>
<evidence type="ECO:0000256" key="5">
    <source>
        <dbReference type="ARBA" id="ARBA00024045"/>
    </source>
</evidence>
<dbReference type="OrthoDB" id="785494at2759"/>
<evidence type="ECO:0000256" key="3">
    <source>
        <dbReference type="ARBA" id="ARBA00023288"/>
    </source>
</evidence>
<dbReference type="GO" id="GO:0046872">
    <property type="term" value="F:metal ion binding"/>
    <property type="evidence" value="ECO:0007669"/>
    <property type="project" value="UniProtKB-KW"/>
</dbReference>
<dbReference type="InterPro" id="IPR051863">
    <property type="entry name" value="HIPP"/>
</dbReference>
<evidence type="ECO:0000256" key="1">
    <source>
        <dbReference type="ARBA" id="ARBA00022481"/>
    </source>
</evidence>
<feature type="domain" description="HMA" evidence="7">
    <location>
        <begin position="216"/>
        <end position="285"/>
    </location>
</feature>
<evidence type="ECO:0000259" key="7">
    <source>
        <dbReference type="PROSITE" id="PS50846"/>
    </source>
</evidence>
<feature type="compositionally biased region" description="Polar residues" evidence="6">
    <location>
        <begin position="129"/>
        <end position="141"/>
    </location>
</feature>
<reference evidence="8" key="1">
    <citation type="submission" date="2022-05" db="EMBL/GenBank/DDBJ databases">
        <title>The Musa troglodytarum L. genome provides insights into the mechanism of non-climacteric behaviour and enrichment of carotenoids.</title>
        <authorList>
            <person name="Wang J."/>
        </authorList>
    </citation>
    <scope>NUCLEOTIDE SEQUENCE</scope>
    <source>
        <tissue evidence="8">Leaf</tissue>
    </source>
</reference>
<keyword evidence="4" id="KW-0636">Prenylation</keyword>
<accession>A0A9E7JUC9</accession>
<dbReference type="PANTHER" id="PTHR45811">
    <property type="entry name" value="COPPER TRANSPORT PROTEIN FAMILY-RELATED"/>
    <property type="match status" value="1"/>
</dbReference>
<comment type="similarity">
    <text evidence="5">Belongs to the HIPP family.</text>
</comment>
<proteinExistence type="inferred from homology"/>
<feature type="domain" description="HMA" evidence="7">
    <location>
        <begin position="395"/>
        <end position="457"/>
    </location>
</feature>
<dbReference type="InterPro" id="IPR006121">
    <property type="entry name" value="HMA_dom"/>
</dbReference>
<sequence>MVLQGHHHSRPSVPLPAIFHSGGFGLINRRLLGKGAPDLEDEEQSVNGRGKGKSWRVHTLCFRIKPFLTLHPEQEANADPDSSPTIRWIETRVRSGGPVSRETISTVRWEDYCCSFKATPESKRAPKSNGCQGSSQVQQKQGPREMATKRSSSSESQVVLKAILLFHFHFCHPAQSRPSMAENRAGGDEEPEDAVMVVVVGATCSPLPLVRSPPYRRKVAVKVDVHDGQDKTRAMEAVSSFKGIDSITADLKNKKLAVIGNVDPVDVKMSSEAKKIVVKLNIQDEEDKSKVIRATSNLIGIDTISVDLKDKKLTVIGRIDPVRLTRKLRKHYHAEILSIRSEREEEKKEEPKKSEETERAGKNKEAGAVARAWNGYDPYVIPHYVPVTEEDPIGCAKVVVKLNILDEKEQRNAMRAVSDLKGIHTISADLKGKKLTVIGNIDPVSVVIKLRKHYLTE</sequence>
<dbReference type="Proteomes" id="UP001055439">
    <property type="component" value="Chromosome 3"/>
</dbReference>
<feature type="region of interest" description="Disordered" evidence="6">
    <location>
        <begin position="342"/>
        <end position="364"/>
    </location>
</feature>
<keyword evidence="2" id="KW-0479">Metal-binding</keyword>